<dbReference type="RefSeq" id="XP_039134359.1">
    <property type="nucleotide sequence ID" value="XM_039278425.1"/>
</dbReference>
<evidence type="ECO:0000313" key="13">
    <source>
        <dbReference type="RefSeq" id="XP_039134359.1"/>
    </source>
</evidence>
<dbReference type="GO" id="GO:0016020">
    <property type="term" value="C:membrane"/>
    <property type="evidence" value="ECO:0007669"/>
    <property type="project" value="UniProtKB-SubCell"/>
</dbReference>
<accession>A0AB40C3K7</accession>
<name>A0AB40C3K7_DIOCR</name>
<comment type="subcellular location">
    <subcellularLocation>
        <location evidence="1">Membrane</location>
        <topology evidence="1">Single-pass type I membrane protein</topology>
    </subcellularLocation>
</comment>
<evidence type="ECO:0000256" key="7">
    <source>
        <dbReference type="ARBA" id="ARBA00023136"/>
    </source>
</evidence>
<reference evidence="13" key="1">
    <citation type="submission" date="2025-08" db="UniProtKB">
        <authorList>
            <consortium name="RefSeq"/>
        </authorList>
    </citation>
    <scope>IDENTIFICATION</scope>
</reference>
<dbReference type="Gene3D" id="3.80.10.10">
    <property type="entry name" value="Ribonuclease Inhibitor"/>
    <property type="match status" value="2"/>
</dbReference>
<dbReference type="SUPFAM" id="SSF52058">
    <property type="entry name" value="L domain-like"/>
    <property type="match status" value="1"/>
</dbReference>
<dbReference type="PANTHER" id="PTHR48063">
    <property type="entry name" value="LRR RECEPTOR-LIKE KINASE"/>
    <property type="match status" value="1"/>
</dbReference>
<organism evidence="12 13">
    <name type="scientific">Dioscorea cayennensis subsp. rotundata</name>
    <name type="common">White Guinea yam</name>
    <name type="synonym">Dioscorea rotundata</name>
    <dbReference type="NCBI Taxonomy" id="55577"/>
    <lineage>
        <taxon>Eukaryota</taxon>
        <taxon>Viridiplantae</taxon>
        <taxon>Streptophyta</taxon>
        <taxon>Embryophyta</taxon>
        <taxon>Tracheophyta</taxon>
        <taxon>Spermatophyta</taxon>
        <taxon>Magnoliopsida</taxon>
        <taxon>Liliopsida</taxon>
        <taxon>Dioscoreales</taxon>
        <taxon>Dioscoreaceae</taxon>
        <taxon>Dioscorea</taxon>
    </lineage>
</organism>
<dbReference type="GeneID" id="120271748"/>
<evidence type="ECO:0000259" key="10">
    <source>
        <dbReference type="Pfam" id="PF08263"/>
    </source>
</evidence>
<evidence type="ECO:0000256" key="4">
    <source>
        <dbReference type="ARBA" id="ARBA00022729"/>
    </source>
</evidence>
<protein>
    <submittedName>
        <fullName evidence="13">Receptor-like protein EIX2</fullName>
    </submittedName>
</protein>
<evidence type="ECO:0000259" key="11">
    <source>
        <dbReference type="Pfam" id="PF23598"/>
    </source>
</evidence>
<feature type="chain" id="PRO_5044302501" evidence="9">
    <location>
        <begin position="21"/>
        <end position="336"/>
    </location>
</feature>
<evidence type="ECO:0000256" key="6">
    <source>
        <dbReference type="ARBA" id="ARBA00022989"/>
    </source>
</evidence>
<keyword evidence="7" id="KW-0472">Membrane</keyword>
<dbReference type="InterPro" id="IPR013210">
    <property type="entry name" value="LRR_N_plant-typ"/>
</dbReference>
<proteinExistence type="predicted"/>
<keyword evidence="3" id="KW-0812">Transmembrane</keyword>
<keyword evidence="12" id="KW-1185">Reference proteome</keyword>
<dbReference type="InterPro" id="IPR055414">
    <property type="entry name" value="LRR_R13L4/SHOC2-like"/>
</dbReference>
<evidence type="ECO:0000256" key="9">
    <source>
        <dbReference type="SAM" id="SignalP"/>
    </source>
</evidence>
<evidence type="ECO:0000313" key="12">
    <source>
        <dbReference type="Proteomes" id="UP001515500"/>
    </source>
</evidence>
<evidence type="ECO:0000256" key="1">
    <source>
        <dbReference type="ARBA" id="ARBA00004479"/>
    </source>
</evidence>
<feature type="signal peptide" evidence="9">
    <location>
        <begin position="1"/>
        <end position="20"/>
    </location>
</feature>
<dbReference type="AlphaFoldDB" id="A0AB40C3K7"/>
<keyword evidence="5" id="KW-0677">Repeat</keyword>
<dbReference type="Pfam" id="PF23598">
    <property type="entry name" value="LRR_14"/>
    <property type="match status" value="1"/>
</dbReference>
<dbReference type="Proteomes" id="UP001515500">
    <property type="component" value="Chromosome 11"/>
</dbReference>
<evidence type="ECO:0000256" key="3">
    <source>
        <dbReference type="ARBA" id="ARBA00022692"/>
    </source>
</evidence>
<dbReference type="PANTHER" id="PTHR48063:SF112">
    <property type="entry name" value="RECEPTOR LIKE PROTEIN 30-LIKE"/>
    <property type="match status" value="1"/>
</dbReference>
<keyword evidence="6" id="KW-1133">Transmembrane helix</keyword>
<keyword evidence="4 9" id="KW-0732">Signal</keyword>
<dbReference type="InterPro" id="IPR032675">
    <property type="entry name" value="LRR_dom_sf"/>
</dbReference>
<keyword evidence="8" id="KW-0325">Glycoprotein</keyword>
<gene>
    <name evidence="13" type="primary">LOC120271748</name>
</gene>
<evidence type="ECO:0000256" key="8">
    <source>
        <dbReference type="ARBA" id="ARBA00023180"/>
    </source>
</evidence>
<feature type="domain" description="Disease resistance R13L4/SHOC-2-like LRR" evidence="11">
    <location>
        <begin position="104"/>
        <end position="272"/>
    </location>
</feature>
<dbReference type="InterPro" id="IPR046956">
    <property type="entry name" value="RLP23-like"/>
</dbReference>
<feature type="domain" description="Leucine-rich repeat-containing N-terminal plant-type" evidence="10">
    <location>
        <begin position="42"/>
        <end position="78"/>
    </location>
</feature>
<evidence type="ECO:0000256" key="5">
    <source>
        <dbReference type="ARBA" id="ARBA00022737"/>
    </source>
</evidence>
<dbReference type="Pfam" id="PF08263">
    <property type="entry name" value="LRRNT_2"/>
    <property type="match status" value="1"/>
</dbReference>
<evidence type="ECO:0000256" key="2">
    <source>
        <dbReference type="ARBA" id="ARBA00022614"/>
    </source>
</evidence>
<keyword evidence="2" id="KW-0433">Leucine-rich repeat</keyword>
<sequence length="336" mass="36617">MPVLLYLLPLLLLLLVFGLAVICSDAAALVPNVEHPTNCIESERMALLDFKKNIIDPYNNLSSWVGHACCSWDGVQCDNTTGNIVGLALGQHGSVIFHLQGGEISPTLLSLQHLNYLDLSGNDFRGTNVPSFISHFKDLKYLNLARAGFGGPVPSSFGNLSSLQTLDLSYNDGVYVDDAAHQWLSHLTSLQHLVFSGVTFSSHSSNSLFLALNKLPSINEIRLSECQLQSIPPSIPHLNFSSLLVLDLSFNSINFSVSPWVFNLKSLEYLDLSNNIFGSSISADYLSSNFSTDIAKGVGNLCNLKTLDLSDSNMGMRLAELNFTGCIKDSLQLICI</sequence>